<name>A0AAN6WJS4_9PEZI</name>
<evidence type="ECO:0000256" key="1">
    <source>
        <dbReference type="ARBA" id="ARBA00022603"/>
    </source>
</evidence>
<dbReference type="Pfam" id="PF02574">
    <property type="entry name" value="S-methyl_trans"/>
    <property type="match status" value="1"/>
</dbReference>
<protein>
    <submittedName>
        <fullName evidence="7">Homocysteine S-methyltransferase</fullName>
    </submittedName>
</protein>
<evidence type="ECO:0000313" key="8">
    <source>
        <dbReference type="Proteomes" id="UP001302126"/>
    </source>
</evidence>
<keyword evidence="4 5" id="KW-0862">Zinc</keyword>
<feature type="binding site" evidence="5">
    <location>
        <position position="343"/>
    </location>
    <ligand>
        <name>Zn(2+)</name>
        <dbReference type="ChEBI" id="CHEBI:29105"/>
    </ligand>
</feature>
<dbReference type="InterPro" id="IPR051486">
    <property type="entry name" value="Hcy_S-methyltransferase"/>
</dbReference>
<dbReference type="GO" id="GO:0032259">
    <property type="term" value="P:methylation"/>
    <property type="evidence" value="ECO:0007669"/>
    <property type="project" value="UniProtKB-KW"/>
</dbReference>
<dbReference type="SUPFAM" id="SSF82282">
    <property type="entry name" value="Homocysteine S-methyltransferase"/>
    <property type="match status" value="1"/>
</dbReference>
<reference evidence="7" key="1">
    <citation type="journal article" date="2023" name="Mol. Phylogenet. Evol.">
        <title>Genome-scale phylogeny and comparative genomics of the fungal order Sordariales.</title>
        <authorList>
            <person name="Hensen N."/>
            <person name="Bonometti L."/>
            <person name="Westerberg I."/>
            <person name="Brannstrom I.O."/>
            <person name="Guillou S."/>
            <person name="Cros-Aarteil S."/>
            <person name="Calhoun S."/>
            <person name="Haridas S."/>
            <person name="Kuo A."/>
            <person name="Mondo S."/>
            <person name="Pangilinan J."/>
            <person name="Riley R."/>
            <person name="LaButti K."/>
            <person name="Andreopoulos B."/>
            <person name="Lipzen A."/>
            <person name="Chen C."/>
            <person name="Yan M."/>
            <person name="Daum C."/>
            <person name="Ng V."/>
            <person name="Clum A."/>
            <person name="Steindorff A."/>
            <person name="Ohm R.A."/>
            <person name="Martin F."/>
            <person name="Silar P."/>
            <person name="Natvig D.O."/>
            <person name="Lalanne C."/>
            <person name="Gautier V."/>
            <person name="Ament-Velasquez S.L."/>
            <person name="Kruys A."/>
            <person name="Hutchinson M.I."/>
            <person name="Powell A.J."/>
            <person name="Barry K."/>
            <person name="Miller A.N."/>
            <person name="Grigoriev I.V."/>
            <person name="Debuchy R."/>
            <person name="Gladieux P."/>
            <person name="Hiltunen Thoren M."/>
            <person name="Johannesson H."/>
        </authorList>
    </citation>
    <scope>NUCLEOTIDE SEQUENCE</scope>
    <source>
        <strain evidence="7">PSN309</strain>
    </source>
</reference>
<evidence type="ECO:0000256" key="3">
    <source>
        <dbReference type="ARBA" id="ARBA00022723"/>
    </source>
</evidence>
<proteinExistence type="predicted"/>
<evidence type="ECO:0000256" key="4">
    <source>
        <dbReference type="ARBA" id="ARBA00022833"/>
    </source>
</evidence>
<dbReference type="PANTHER" id="PTHR46015">
    <property type="entry name" value="ZGC:172121"/>
    <property type="match status" value="1"/>
</dbReference>
<dbReference type="AlphaFoldDB" id="A0AAN6WJS4"/>
<evidence type="ECO:0000256" key="2">
    <source>
        <dbReference type="ARBA" id="ARBA00022679"/>
    </source>
</evidence>
<reference evidence="7" key="2">
    <citation type="submission" date="2023-05" db="EMBL/GenBank/DDBJ databases">
        <authorList>
            <consortium name="Lawrence Berkeley National Laboratory"/>
            <person name="Steindorff A."/>
            <person name="Hensen N."/>
            <person name="Bonometti L."/>
            <person name="Westerberg I."/>
            <person name="Brannstrom I.O."/>
            <person name="Guillou S."/>
            <person name="Cros-Aarteil S."/>
            <person name="Calhoun S."/>
            <person name="Haridas S."/>
            <person name="Kuo A."/>
            <person name="Mondo S."/>
            <person name="Pangilinan J."/>
            <person name="Riley R."/>
            <person name="Labutti K."/>
            <person name="Andreopoulos B."/>
            <person name="Lipzen A."/>
            <person name="Chen C."/>
            <person name="Yanf M."/>
            <person name="Daum C."/>
            <person name="Ng V."/>
            <person name="Clum A."/>
            <person name="Ohm R."/>
            <person name="Martin F."/>
            <person name="Silar P."/>
            <person name="Natvig D."/>
            <person name="Lalanne C."/>
            <person name="Gautier V."/>
            <person name="Ament-Velasquez S.L."/>
            <person name="Kruys A."/>
            <person name="Hutchinson M.I."/>
            <person name="Powell A.J."/>
            <person name="Barry K."/>
            <person name="Miller A.N."/>
            <person name="Grigoriev I.V."/>
            <person name="Debuchy R."/>
            <person name="Gladieux P."/>
            <person name="Thoren M.H."/>
            <person name="Johannesson H."/>
        </authorList>
    </citation>
    <scope>NUCLEOTIDE SEQUENCE</scope>
    <source>
        <strain evidence="7">PSN309</strain>
    </source>
</reference>
<evidence type="ECO:0000259" key="6">
    <source>
        <dbReference type="PROSITE" id="PS50970"/>
    </source>
</evidence>
<keyword evidence="3 5" id="KW-0479">Metal-binding</keyword>
<dbReference type="GO" id="GO:0046872">
    <property type="term" value="F:metal ion binding"/>
    <property type="evidence" value="ECO:0007669"/>
    <property type="project" value="UniProtKB-KW"/>
</dbReference>
<dbReference type="PANTHER" id="PTHR46015:SF1">
    <property type="entry name" value="HOMOCYSTEINE S-METHYLTRANSFERASE-LIKE ISOFORM 1"/>
    <property type="match status" value="1"/>
</dbReference>
<accession>A0AAN6WJS4</accession>
<dbReference type="EMBL" id="MU864575">
    <property type="protein sequence ID" value="KAK4183131.1"/>
    <property type="molecule type" value="Genomic_DNA"/>
</dbReference>
<comment type="cofactor">
    <cofactor evidence="5">
        <name>Zn(2+)</name>
        <dbReference type="ChEBI" id="CHEBI:29105"/>
    </cofactor>
</comment>
<keyword evidence="1 5" id="KW-0489">Methyltransferase</keyword>
<dbReference type="PROSITE" id="PS50970">
    <property type="entry name" value="HCY"/>
    <property type="match status" value="1"/>
</dbReference>
<keyword evidence="8" id="KW-1185">Reference proteome</keyword>
<evidence type="ECO:0000313" key="7">
    <source>
        <dbReference type="EMBL" id="KAK4183131.1"/>
    </source>
</evidence>
<dbReference type="GO" id="GO:0009086">
    <property type="term" value="P:methionine biosynthetic process"/>
    <property type="evidence" value="ECO:0007669"/>
    <property type="project" value="TreeGrafter"/>
</dbReference>
<dbReference type="GO" id="GO:0033528">
    <property type="term" value="P:S-methylmethionine cycle"/>
    <property type="evidence" value="ECO:0007669"/>
    <property type="project" value="TreeGrafter"/>
</dbReference>
<dbReference type="InterPro" id="IPR036589">
    <property type="entry name" value="HCY_dom_sf"/>
</dbReference>
<gene>
    <name evidence="7" type="ORF">QBC35DRAFT_526296</name>
</gene>
<organism evidence="7 8">
    <name type="scientific">Podospora australis</name>
    <dbReference type="NCBI Taxonomy" id="1536484"/>
    <lineage>
        <taxon>Eukaryota</taxon>
        <taxon>Fungi</taxon>
        <taxon>Dikarya</taxon>
        <taxon>Ascomycota</taxon>
        <taxon>Pezizomycotina</taxon>
        <taxon>Sordariomycetes</taxon>
        <taxon>Sordariomycetidae</taxon>
        <taxon>Sordariales</taxon>
        <taxon>Podosporaceae</taxon>
        <taxon>Podospora</taxon>
    </lineage>
</organism>
<evidence type="ECO:0000256" key="5">
    <source>
        <dbReference type="PROSITE-ProRule" id="PRU00333"/>
    </source>
</evidence>
<dbReference type="GO" id="GO:0008898">
    <property type="term" value="F:S-adenosylmethionine-homocysteine S-methyltransferase activity"/>
    <property type="evidence" value="ECO:0007669"/>
    <property type="project" value="TreeGrafter"/>
</dbReference>
<dbReference type="InterPro" id="IPR003726">
    <property type="entry name" value="HCY_dom"/>
</dbReference>
<feature type="binding site" evidence="5">
    <location>
        <position position="342"/>
    </location>
    <ligand>
        <name>Zn(2+)</name>
        <dbReference type="ChEBI" id="CHEBI:29105"/>
    </ligand>
</feature>
<comment type="caution">
    <text evidence="7">The sequence shown here is derived from an EMBL/GenBank/DDBJ whole genome shotgun (WGS) entry which is preliminary data.</text>
</comment>
<dbReference type="Proteomes" id="UP001302126">
    <property type="component" value="Unassembled WGS sequence"/>
</dbReference>
<feature type="domain" description="Hcy-binding" evidence="6">
    <location>
        <begin position="1"/>
        <end position="357"/>
    </location>
</feature>
<sequence>MEELTPILILDGGLGTTLETKHGVSFSQDTPLWSSHLLLDDQNTLLDCQSSFAKAGADILMTATYQVSIDGFGATKTSKFPQGVPPSEIGKFLQDAVLIAEKAGTSAAGAGNGRGPVSIALSMGPYGATQRPNSTEYSGQYDGAHCKIEQLAEWHAERMVLYAKIDGLLDRVEYIAFETVPRVDEIRAMRQVMAEHVRLGGSNKWWISTVWPGDDEEPRLPDGSSAEEVVYAMLRPKLVGGVPWGIGINCTKVEKLPGLVNKFRDAVQGLVDLGMVEGWPALVLCPDGTKDGEVYNTTTKRWEIPEGMEKGKDQKPWETQVAEVVQQAKKTGKWVSILVGGCCRTTDTDIERLRQAVLGPENAVDN</sequence>
<dbReference type="Gene3D" id="3.20.20.330">
    <property type="entry name" value="Homocysteine-binding-like domain"/>
    <property type="match status" value="1"/>
</dbReference>
<feature type="binding site" evidence="5">
    <location>
        <position position="250"/>
    </location>
    <ligand>
        <name>Zn(2+)</name>
        <dbReference type="ChEBI" id="CHEBI:29105"/>
    </ligand>
</feature>
<keyword evidence="2 5" id="KW-0808">Transferase</keyword>